<evidence type="ECO:0000313" key="10">
    <source>
        <dbReference type="EMBL" id="CAH1208727.1"/>
    </source>
</evidence>
<evidence type="ECO:0000256" key="6">
    <source>
        <dbReference type="ARBA" id="ARBA00023056"/>
    </source>
</evidence>
<proteinExistence type="inferred from homology"/>
<dbReference type="GO" id="GO:0009011">
    <property type="term" value="F:alpha-1,4-glucan glucosyltransferase (ADP-glucose donor) activity"/>
    <property type="evidence" value="ECO:0007669"/>
    <property type="project" value="UniProtKB-EC"/>
</dbReference>
<comment type="function">
    <text evidence="2 7">Synthesizes alpha-1,4-glucan chains using ADP-glucose.</text>
</comment>
<evidence type="ECO:0000259" key="8">
    <source>
        <dbReference type="Pfam" id="PF00534"/>
    </source>
</evidence>
<comment type="similarity">
    <text evidence="3 7">Belongs to the glycosyltransferase 1 family. Bacterial/plant glycogen synthase subfamily.</text>
</comment>
<comment type="caution">
    <text evidence="10">The sequence shown here is derived from an EMBL/GenBank/DDBJ whole genome shotgun (WGS) entry which is preliminary data.</text>
</comment>
<dbReference type="CDD" id="cd03791">
    <property type="entry name" value="GT5_Glycogen_synthase_DULL1-like"/>
    <property type="match status" value="1"/>
</dbReference>
<sequence>MYMKNQPTILFVSTEVFPFAKTGGLADVSSFLPKSLRSQGYDCRIMMPKFKGIEEKYGHRLQLAATFDIEFAGKTFQCDVEYISHNDNMIYFVNNPYYFDRDRIYDYDDEMERFVFFCKAVLESLPLLGFKPDIVHCNDWLTGFVPFFLKTQYRSREFYRSMKSIFTIHALLYQGVFNKNNTKRLLGLDWDYFVENGLDYYDQVNCMKVGILLADVVSTVSPSYAKEISKISPMNIEPLTESLFKRRRNLHGILNGIDLDENNPAVDPRLFANYDARQLRGKAENKRRLQETFGLPVRADVPIVAVISRLEITKGLYLIEKSFHELLKEDLQFVVIGDGIPYYDYLFNNMQKSFPDNMYYSGYSDNMAYKTYAGADLFLMPSYTEACGISQLIGMRYGTVPIIRETGGLRDTVQHYNPQTGEGTGFTFKYASQWVMLDAIRKAIEVYHRKEEWQKLVERVMTLPVGWENSTKSYIELYKNTANIGNGRVIC</sequence>
<organism evidence="10 11">
    <name type="scientific">Paenibacillus plantiphilus</name>
    <dbReference type="NCBI Taxonomy" id="2905650"/>
    <lineage>
        <taxon>Bacteria</taxon>
        <taxon>Bacillati</taxon>
        <taxon>Bacillota</taxon>
        <taxon>Bacilli</taxon>
        <taxon>Bacillales</taxon>
        <taxon>Paenibacillaceae</taxon>
        <taxon>Paenibacillus</taxon>
    </lineage>
</organism>
<protein>
    <recommendedName>
        <fullName evidence="7">Glycogen synthase</fullName>
        <ecNumber evidence="7">2.4.1.21</ecNumber>
    </recommendedName>
    <alternativeName>
        <fullName evidence="7">Starch [bacterial glycogen] synthase</fullName>
    </alternativeName>
</protein>
<dbReference type="EC" id="2.4.1.21" evidence="7"/>
<keyword evidence="4 7" id="KW-0328">Glycosyltransferase</keyword>
<dbReference type="SUPFAM" id="SSF53756">
    <property type="entry name" value="UDP-Glycosyltransferase/glycogen phosphorylase"/>
    <property type="match status" value="1"/>
</dbReference>
<dbReference type="Proteomes" id="UP000838686">
    <property type="component" value="Unassembled WGS sequence"/>
</dbReference>
<dbReference type="Pfam" id="PF00534">
    <property type="entry name" value="Glycos_transf_1"/>
    <property type="match status" value="1"/>
</dbReference>
<dbReference type="Pfam" id="PF08323">
    <property type="entry name" value="Glyco_transf_5"/>
    <property type="match status" value="1"/>
</dbReference>
<evidence type="ECO:0000256" key="7">
    <source>
        <dbReference type="HAMAP-Rule" id="MF_00484"/>
    </source>
</evidence>
<reference evidence="10" key="1">
    <citation type="submission" date="2022-01" db="EMBL/GenBank/DDBJ databases">
        <authorList>
            <person name="Criscuolo A."/>
        </authorList>
    </citation>
    <scope>NUCLEOTIDE SEQUENCE</scope>
    <source>
        <strain evidence="10">CIP111893</strain>
    </source>
</reference>
<evidence type="ECO:0000256" key="5">
    <source>
        <dbReference type="ARBA" id="ARBA00022679"/>
    </source>
</evidence>
<accession>A0ABM9CCX2</accession>
<evidence type="ECO:0000313" key="11">
    <source>
        <dbReference type="Proteomes" id="UP000838686"/>
    </source>
</evidence>
<dbReference type="PANTHER" id="PTHR45825">
    <property type="entry name" value="GRANULE-BOUND STARCH SYNTHASE 1, CHLOROPLASTIC/AMYLOPLASTIC"/>
    <property type="match status" value="1"/>
</dbReference>
<dbReference type="PANTHER" id="PTHR45825:SF11">
    <property type="entry name" value="ALPHA AMYLASE DOMAIN-CONTAINING PROTEIN"/>
    <property type="match status" value="1"/>
</dbReference>
<evidence type="ECO:0000256" key="2">
    <source>
        <dbReference type="ARBA" id="ARBA00002764"/>
    </source>
</evidence>
<feature type="domain" description="Glycosyl transferase family 1" evidence="8">
    <location>
        <begin position="297"/>
        <end position="453"/>
    </location>
</feature>
<evidence type="ECO:0000256" key="4">
    <source>
        <dbReference type="ARBA" id="ARBA00022676"/>
    </source>
</evidence>
<evidence type="ECO:0000259" key="9">
    <source>
        <dbReference type="Pfam" id="PF08323"/>
    </source>
</evidence>
<feature type="domain" description="Starch synthase catalytic" evidence="9">
    <location>
        <begin position="9"/>
        <end position="230"/>
    </location>
</feature>
<gene>
    <name evidence="10" type="primary">glgA_3</name>
    <name evidence="7" type="synonym">glgA</name>
    <name evidence="10" type="ORF">PAECIP111893_02878</name>
</gene>
<keyword evidence="5 7" id="KW-0808">Transferase</keyword>
<comment type="catalytic activity">
    <reaction evidence="1 7">
        <text>[(1-&gt;4)-alpha-D-glucosyl](n) + ADP-alpha-D-glucose = [(1-&gt;4)-alpha-D-glucosyl](n+1) + ADP + H(+)</text>
        <dbReference type="Rhea" id="RHEA:18189"/>
        <dbReference type="Rhea" id="RHEA-COMP:9584"/>
        <dbReference type="Rhea" id="RHEA-COMP:9587"/>
        <dbReference type="ChEBI" id="CHEBI:15378"/>
        <dbReference type="ChEBI" id="CHEBI:15444"/>
        <dbReference type="ChEBI" id="CHEBI:57498"/>
        <dbReference type="ChEBI" id="CHEBI:456216"/>
        <dbReference type="EC" id="2.4.1.21"/>
    </reaction>
</comment>
<dbReference type="EMBL" id="CAKMMF010000015">
    <property type="protein sequence ID" value="CAH1208727.1"/>
    <property type="molecule type" value="Genomic_DNA"/>
</dbReference>
<keyword evidence="6 7" id="KW-0320">Glycogen biosynthesis</keyword>
<dbReference type="InterPro" id="IPR011835">
    <property type="entry name" value="GS/SS"/>
</dbReference>
<comment type="pathway">
    <text evidence="7">Glycan biosynthesis; glycogen biosynthesis.</text>
</comment>
<evidence type="ECO:0000256" key="3">
    <source>
        <dbReference type="ARBA" id="ARBA00010281"/>
    </source>
</evidence>
<evidence type="ECO:0000256" key="1">
    <source>
        <dbReference type="ARBA" id="ARBA00001478"/>
    </source>
</evidence>
<feature type="binding site" evidence="7">
    <location>
        <position position="21"/>
    </location>
    <ligand>
        <name>ADP-alpha-D-glucose</name>
        <dbReference type="ChEBI" id="CHEBI:57498"/>
    </ligand>
</feature>
<dbReference type="InterPro" id="IPR013534">
    <property type="entry name" value="Starch_synth_cat_dom"/>
</dbReference>
<keyword evidence="11" id="KW-1185">Reference proteome</keyword>
<dbReference type="NCBIfam" id="TIGR02095">
    <property type="entry name" value="glgA"/>
    <property type="match status" value="1"/>
</dbReference>
<dbReference type="Gene3D" id="3.40.50.2000">
    <property type="entry name" value="Glycogen Phosphorylase B"/>
    <property type="match status" value="2"/>
</dbReference>
<dbReference type="InterPro" id="IPR001296">
    <property type="entry name" value="Glyco_trans_1"/>
</dbReference>
<name>A0ABM9CCX2_9BACL</name>
<dbReference type="HAMAP" id="MF_00484">
    <property type="entry name" value="Glycogen_synth"/>
    <property type="match status" value="1"/>
</dbReference>